<comment type="caution">
    <text evidence="1">The sequence shown here is derived from an EMBL/GenBank/DDBJ whole genome shotgun (WGS) entry which is preliminary data.</text>
</comment>
<organism evidence="1">
    <name type="scientific">marine sediment metagenome</name>
    <dbReference type="NCBI Taxonomy" id="412755"/>
    <lineage>
        <taxon>unclassified sequences</taxon>
        <taxon>metagenomes</taxon>
        <taxon>ecological metagenomes</taxon>
    </lineage>
</organism>
<dbReference type="AlphaFoldDB" id="A0A0F8YH45"/>
<reference evidence="1" key="1">
    <citation type="journal article" date="2015" name="Nature">
        <title>Complex archaea that bridge the gap between prokaryotes and eukaryotes.</title>
        <authorList>
            <person name="Spang A."/>
            <person name="Saw J.H."/>
            <person name="Jorgensen S.L."/>
            <person name="Zaremba-Niedzwiedzka K."/>
            <person name="Martijn J."/>
            <person name="Lind A.E."/>
            <person name="van Eijk R."/>
            <person name="Schleper C."/>
            <person name="Guy L."/>
            <person name="Ettema T.J."/>
        </authorList>
    </citation>
    <scope>NUCLEOTIDE SEQUENCE</scope>
</reference>
<feature type="non-terminal residue" evidence="1">
    <location>
        <position position="1"/>
    </location>
</feature>
<sequence length="59" mass="6671">AVDTKSNVIVKNMDELKEEGCLPSRVNGDSIIRIEGKLETIQTQQQTAFKEILDRLPEK</sequence>
<dbReference type="EMBL" id="LAZR01066479">
    <property type="protein sequence ID" value="KKK53489.1"/>
    <property type="molecule type" value="Genomic_DNA"/>
</dbReference>
<name>A0A0F8YH45_9ZZZZ</name>
<proteinExistence type="predicted"/>
<gene>
    <name evidence="1" type="ORF">LCGC14_3094270</name>
</gene>
<evidence type="ECO:0000313" key="1">
    <source>
        <dbReference type="EMBL" id="KKK53489.1"/>
    </source>
</evidence>
<protein>
    <submittedName>
        <fullName evidence="1">Uncharacterized protein</fullName>
    </submittedName>
</protein>
<accession>A0A0F8YH45</accession>